<feature type="compositionally biased region" description="Low complexity" evidence="1">
    <location>
        <begin position="1524"/>
        <end position="1533"/>
    </location>
</feature>
<evidence type="ECO:0000256" key="1">
    <source>
        <dbReference type="SAM" id="MobiDB-lite"/>
    </source>
</evidence>
<feature type="region of interest" description="Disordered" evidence="1">
    <location>
        <begin position="30"/>
        <end position="55"/>
    </location>
</feature>
<feature type="region of interest" description="Disordered" evidence="1">
    <location>
        <begin position="521"/>
        <end position="543"/>
    </location>
</feature>
<organism evidence="2 3">
    <name type="scientific">Tetrahymena thermophila (strain SB210)</name>
    <dbReference type="NCBI Taxonomy" id="312017"/>
    <lineage>
        <taxon>Eukaryota</taxon>
        <taxon>Sar</taxon>
        <taxon>Alveolata</taxon>
        <taxon>Ciliophora</taxon>
        <taxon>Intramacronucleata</taxon>
        <taxon>Oligohymenophorea</taxon>
        <taxon>Hymenostomatida</taxon>
        <taxon>Tetrahymenina</taxon>
        <taxon>Tetrahymenidae</taxon>
        <taxon>Tetrahymena</taxon>
    </lineage>
</organism>
<evidence type="ECO:0000313" key="3">
    <source>
        <dbReference type="Proteomes" id="UP000009168"/>
    </source>
</evidence>
<feature type="compositionally biased region" description="Basic and acidic residues" evidence="1">
    <location>
        <begin position="1060"/>
        <end position="1070"/>
    </location>
</feature>
<dbReference type="EMBL" id="GG662510">
    <property type="protein sequence ID" value="EAR84969.2"/>
    <property type="molecule type" value="Genomic_DNA"/>
</dbReference>
<sequence length="1694" mass="195289">MGQNQVKKQKKYGEFDVKLDQLQLGFEQERKNNFAMERSTHPQQPLSKSEQPRPLAASRFQMTESKNQKRSISSEKAYMALKFQQDKKKQRNDDPILKKMKEINKCQNVADFFLNGIQLQNVNCSLINTIQMNYNIIACQQRQEDATCTTKKAETSQFVVYLQNKVLTEVDRVEKIDFEELKHISVNYQAVDQENLNDSYQFDIYSQEKSKFQAVTKIERNKQKKQSEISQIISSKKNDNSVYMQPYDQTSIQKSKYQSNLQQNRKQSTFNEFEEVYLELLSDKYQNDKNYDNQDAISTNSNKIKLSQMVKNNNNIHSDQVSSNSSLIREKKNPQNYNFKSELGQQFKQPINIYEMPVYEQQGDLDQEIVKKSPPSNIKSKITFNPLVKQESTPLNAYPDEYTKYPKEQTNSNLFNNQNNPQNKNYNISQYNGLINNSDKIIKDESVHRVVNQLQFNSQNPGQFNQSPLSTYENKQSKQVQDNANNYSNLQKNNQNLNQYKGLADNSDKINKDDSEFRIPHQFQNGSQLTEQNFSDPSNMQNNPQNKNYNISQYKGLVNNSEKIINDGSIPRIVNQLQFNSQQPEQFNQSAINPPQSQHQQLIQGTDSFNYNNPQNNKNYNISQYNGLINNSEKIIKDGSVHRIVHQLQNGSSQLQSNTANFNNIANSQIIDNQQVSGLNSQIKTNPQNQNYNISQYNGLINNSDNIIKDNSVNRIVNHLQNGLQNDSQNQFNPNNNNFDVQASLRPASNNLTSNPNISNGQSQFQIRSNQGPNSFIKKQESGDIQDFQANLNQKVPENIVSANNLTQERKNPVTYMNIRDNNLESQASISNKGQHINSQVNGMESLQIQSFQPIQNTTNLKQIRDLKQSNQSNQDIDNLISINQQQKQQQAEFQSNQNSNQSSNFINDQRKIPIKNVQQITQTQPLAQNLDFETESIPKKITKSQNNPVGADKMLQNNHRDNKKVLNPNLDFEEPLLNQNKKNKAEVDLLKSSQASENFSSNFINEKGAQQKILIEDSRKNETHSNQQQLEVNNQIPQPIQKNVQQNLPQININYYQGDSHKSSTHSDRNQINGNNFSTNKANNNFNNNSNTQTQYITPQKTQYSSTYIDSTNIIKNMKEPYAQNIDSQDTKQNKNQIPMNGNQHHLSYTQQPTQFQSNFAKQEPVQRSRASSTQNLDQQQNIFSSNIRLKDQVDPNYNSQAINQRSRVNSNHTQDSQFQYHNNFNQLASNGGPQSNTYQTNPNAYSVNNKQDSFNKFDNKNLNSAPNLIKGQNNQALINNQNQINSNQQFNPISNQTQKINQNEDYTINNQNGIRDPGQFNHPNINNAKTDQQKDQGQRKIIQLGGKTYNQPSNQNSQQKNYQMMESPYRSSDEKSNHQSKSSISKTQINQNKYFAPNLEKTSPSRVKYAQTNTPIQNVIYYLSEDQQQPNNIKQNQFDANDKNSIQNLIQNRNKLRGQQNDSRYNSRSINQQSPEFSKTQSPNIRINRQQENIKKFYESKQEQLERLSNTKQSESSSIIRNENLSNSSGNLNKYILPKTTSQNNQKIQGNIGINLSKLNKTQIPQNNNDQSSLQSQFQKRMNNSQISPSKLTQIIVKEKQSNFDDSFANKDYSEFNPTKVQGSQNQISSYSHIKSMIQETQSNLRINQQIETMSQKSKLNSKGRIFSEEKLYSPMNSKLSQTAREYNRFNN</sequence>
<dbReference type="InParanoid" id="I7MCU9"/>
<feature type="compositionally biased region" description="Polar residues" evidence="1">
    <location>
        <begin position="1381"/>
        <end position="1395"/>
    </location>
</feature>
<feature type="compositionally biased region" description="Polar residues" evidence="1">
    <location>
        <begin position="1170"/>
        <end position="1179"/>
    </location>
</feature>
<reference evidence="3" key="1">
    <citation type="journal article" date="2006" name="PLoS Biol.">
        <title>Macronuclear genome sequence of the ciliate Tetrahymena thermophila, a model eukaryote.</title>
        <authorList>
            <person name="Eisen J.A."/>
            <person name="Coyne R.S."/>
            <person name="Wu M."/>
            <person name="Wu D."/>
            <person name="Thiagarajan M."/>
            <person name="Wortman J.R."/>
            <person name="Badger J.H."/>
            <person name="Ren Q."/>
            <person name="Amedeo P."/>
            <person name="Jones K.M."/>
            <person name="Tallon L.J."/>
            <person name="Delcher A.L."/>
            <person name="Salzberg S.L."/>
            <person name="Silva J.C."/>
            <person name="Haas B.J."/>
            <person name="Majoros W.H."/>
            <person name="Farzad M."/>
            <person name="Carlton J.M."/>
            <person name="Smith R.K. Jr."/>
            <person name="Garg J."/>
            <person name="Pearlman R.E."/>
            <person name="Karrer K.M."/>
            <person name="Sun L."/>
            <person name="Manning G."/>
            <person name="Elde N.C."/>
            <person name="Turkewitz A.P."/>
            <person name="Asai D.J."/>
            <person name="Wilkes D.E."/>
            <person name="Wang Y."/>
            <person name="Cai H."/>
            <person name="Collins K."/>
            <person name="Stewart B.A."/>
            <person name="Lee S.R."/>
            <person name="Wilamowska K."/>
            <person name="Weinberg Z."/>
            <person name="Ruzzo W.L."/>
            <person name="Wloga D."/>
            <person name="Gaertig J."/>
            <person name="Frankel J."/>
            <person name="Tsao C.-C."/>
            <person name="Gorovsky M.A."/>
            <person name="Keeling P.J."/>
            <person name="Waller R.F."/>
            <person name="Patron N.J."/>
            <person name="Cherry J.M."/>
            <person name="Stover N.A."/>
            <person name="Krieger C.J."/>
            <person name="del Toro C."/>
            <person name="Ryder H.F."/>
            <person name="Williamson S.C."/>
            <person name="Barbeau R.A."/>
            <person name="Hamilton E.P."/>
            <person name="Orias E."/>
        </authorList>
    </citation>
    <scope>NUCLEOTIDE SEQUENCE [LARGE SCALE GENOMIC DNA]</scope>
    <source>
        <strain evidence="3">SB210</strain>
    </source>
</reference>
<feature type="region of interest" description="Disordered" evidence="1">
    <location>
        <begin position="1058"/>
        <end position="1100"/>
    </location>
</feature>
<dbReference type="KEGG" id="tet:TTHERM_00585270"/>
<feature type="region of interest" description="Disordered" evidence="1">
    <location>
        <begin position="1310"/>
        <end position="1407"/>
    </location>
</feature>
<feature type="region of interest" description="Disordered" evidence="1">
    <location>
        <begin position="1458"/>
        <end position="1489"/>
    </location>
</feature>
<keyword evidence="3" id="KW-1185">Reference proteome</keyword>
<feature type="compositionally biased region" description="Low complexity" evidence="1">
    <location>
        <begin position="1351"/>
        <end position="1365"/>
    </location>
</feature>
<evidence type="ECO:0000313" key="2">
    <source>
        <dbReference type="EMBL" id="EAR84969.2"/>
    </source>
</evidence>
<dbReference type="Proteomes" id="UP000009168">
    <property type="component" value="Unassembled WGS sequence"/>
</dbReference>
<dbReference type="RefSeq" id="XP_001032632.2">
    <property type="nucleotide sequence ID" value="XM_001032632.2"/>
</dbReference>
<feature type="compositionally biased region" description="Polar residues" evidence="1">
    <location>
        <begin position="1323"/>
        <end position="1332"/>
    </location>
</feature>
<accession>I7MCU9</accession>
<feature type="compositionally biased region" description="Polar residues" evidence="1">
    <location>
        <begin position="522"/>
        <end position="538"/>
    </location>
</feature>
<name>I7MCU9_TETTS</name>
<protein>
    <submittedName>
        <fullName evidence="2">Endo-1,4-beta-xylanase xylA, putative</fullName>
    </submittedName>
</protein>
<feature type="compositionally biased region" description="Low complexity" evidence="1">
    <location>
        <begin position="1074"/>
        <end position="1093"/>
    </location>
</feature>
<gene>
    <name evidence="2" type="ORF">TTHERM_00585270</name>
</gene>
<feature type="region of interest" description="Disordered" evidence="1">
    <location>
        <begin position="885"/>
        <end position="905"/>
    </location>
</feature>
<feature type="region of interest" description="Disordered" evidence="1">
    <location>
        <begin position="1507"/>
        <end position="1533"/>
    </location>
</feature>
<proteinExistence type="predicted"/>
<feature type="compositionally biased region" description="Polar residues" evidence="1">
    <location>
        <begin position="1509"/>
        <end position="1523"/>
    </location>
</feature>
<feature type="region of interest" description="Disordered" evidence="1">
    <location>
        <begin position="457"/>
        <end position="480"/>
    </location>
</feature>
<feature type="region of interest" description="Disordered" evidence="1">
    <location>
        <begin position="1159"/>
        <end position="1179"/>
    </location>
</feature>
<feature type="region of interest" description="Disordered" evidence="1">
    <location>
        <begin position="751"/>
        <end position="770"/>
    </location>
</feature>
<dbReference type="GeneID" id="7824021"/>